<proteinExistence type="predicted"/>
<dbReference type="EMBL" id="PPUT01000025">
    <property type="protein sequence ID" value="RDC42791.1"/>
    <property type="molecule type" value="Genomic_DNA"/>
</dbReference>
<feature type="transmembrane region" description="Helical" evidence="1">
    <location>
        <begin position="193"/>
        <end position="215"/>
    </location>
</feature>
<keyword evidence="1" id="KW-1133">Transmembrane helix</keyword>
<dbReference type="Pfam" id="PF07136">
    <property type="entry name" value="DUF1385"/>
    <property type="match status" value="1"/>
</dbReference>
<keyword evidence="1" id="KW-0472">Membrane</keyword>
<gene>
    <name evidence="2" type="ORF">C1850_09180</name>
</gene>
<accession>A0A369NZL2</accession>
<organism evidence="2 3">
    <name type="scientific">Adlercreutzia equolifaciens subsp. celatus</name>
    <dbReference type="NCBI Taxonomy" id="394340"/>
    <lineage>
        <taxon>Bacteria</taxon>
        <taxon>Bacillati</taxon>
        <taxon>Actinomycetota</taxon>
        <taxon>Coriobacteriia</taxon>
        <taxon>Eggerthellales</taxon>
        <taxon>Eggerthellaceae</taxon>
        <taxon>Adlercreutzia</taxon>
    </lineage>
</organism>
<evidence type="ECO:0000313" key="2">
    <source>
        <dbReference type="EMBL" id="RDC42791.1"/>
    </source>
</evidence>
<dbReference type="PANTHER" id="PTHR42867:SF1">
    <property type="entry name" value="MEMBRANE PROTEIN-RELATED"/>
    <property type="match status" value="1"/>
</dbReference>
<dbReference type="RefSeq" id="WP_114549463.1">
    <property type="nucleotide sequence ID" value="NZ_PPUT01000025.1"/>
</dbReference>
<feature type="transmembrane region" description="Helical" evidence="1">
    <location>
        <begin position="227"/>
        <end position="250"/>
    </location>
</feature>
<evidence type="ECO:0000313" key="3">
    <source>
        <dbReference type="Proteomes" id="UP000253805"/>
    </source>
</evidence>
<sequence>MTKQKSDLSRAFSEDGAIKTHVGGQALIEGVMMRGKYNWAVAVREPDGAIYVEEHDLNSGKDKNGWMYWPLVRGCRALVESLMLGFKALEIAALHAFGDEEGEQKAATEATFVEAEAELEGAAAVAAEEEKRGERAAGRDGFDWKRDFGNPDEMVDGLGAQRTLEVVSEADAPARRQAGDGSSTDEEFGHREMVISMVVGLVLGVVLFIVAPAAITNLIVGEYDDHTLAWNIVDGLLRVAVFVFYIWLIGRMEDIKRMFMYHGAEHKAIHCFEHGLPMTPENARQFPRLHVRCGTAFLIMVMVIAILVYTIFPLNAIISGFGVPDGLPKLVLVIVARIVLMPVIAGISYEITVKWAGSHPDNPLVKVILWPGMQMQYLTTHEPDDAQMECAIAAMQAVLAREDAEEAKAAAKPAPAAS</sequence>
<feature type="transmembrane region" description="Helical" evidence="1">
    <location>
        <begin position="294"/>
        <end position="318"/>
    </location>
</feature>
<dbReference type="InterPro" id="IPR010787">
    <property type="entry name" value="DUF1385"/>
</dbReference>
<dbReference type="PANTHER" id="PTHR42867">
    <property type="entry name" value="MEMBRANE PROTEIN-RELATED"/>
    <property type="match status" value="1"/>
</dbReference>
<evidence type="ECO:0000256" key="1">
    <source>
        <dbReference type="SAM" id="Phobius"/>
    </source>
</evidence>
<dbReference type="Proteomes" id="UP000253805">
    <property type="component" value="Unassembled WGS sequence"/>
</dbReference>
<protein>
    <submittedName>
        <fullName evidence="2">DUF1385 domain-containing protein</fullName>
    </submittedName>
</protein>
<feature type="transmembrane region" description="Helical" evidence="1">
    <location>
        <begin position="330"/>
        <end position="349"/>
    </location>
</feature>
<name>A0A369NZL2_9ACTN</name>
<comment type="caution">
    <text evidence="2">The sequence shown here is derived from an EMBL/GenBank/DDBJ whole genome shotgun (WGS) entry which is preliminary data.</text>
</comment>
<dbReference type="AlphaFoldDB" id="A0A369NZL2"/>
<reference evidence="2 3" key="1">
    <citation type="journal article" date="2018" name="Elife">
        <title>Discovery and characterization of a prevalent human gut bacterial enzyme sufficient for the inactivation of a family of plant toxins.</title>
        <authorList>
            <person name="Koppel N."/>
            <person name="Bisanz J.E."/>
            <person name="Pandelia M.E."/>
            <person name="Turnbaugh P.J."/>
            <person name="Balskus E.P."/>
        </authorList>
    </citation>
    <scope>NUCLEOTIDE SEQUENCE [LARGE SCALE GENOMIC DNA]</scope>
    <source>
        <strain evidence="2 3">OB21 GAM 11</strain>
    </source>
</reference>
<keyword evidence="1" id="KW-0812">Transmembrane</keyword>